<feature type="compositionally biased region" description="Low complexity" evidence="1">
    <location>
        <begin position="197"/>
        <end position="214"/>
    </location>
</feature>
<feature type="region of interest" description="Disordered" evidence="1">
    <location>
        <begin position="782"/>
        <end position="818"/>
    </location>
</feature>
<name>A0AAN6FJQ5_9PEZI</name>
<feature type="region of interest" description="Disordered" evidence="1">
    <location>
        <begin position="1051"/>
        <end position="1087"/>
    </location>
</feature>
<feature type="compositionally biased region" description="Polar residues" evidence="1">
    <location>
        <begin position="248"/>
        <end position="258"/>
    </location>
</feature>
<dbReference type="Gene3D" id="3.30.160.60">
    <property type="entry name" value="Classic Zinc Finger"/>
    <property type="match status" value="1"/>
</dbReference>
<feature type="compositionally biased region" description="Low complexity" evidence="1">
    <location>
        <begin position="1"/>
        <end position="21"/>
    </location>
</feature>
<evidence type="ECO:0000313" key="2">
    <source>
        <dbReference type="EMBL" id="KAK0318531.1"/>
    </source>
</evidence>
<feature type="region of interest" description="Disordered" evidence="1">
    <location>
        <begin position="408"/>
        <end position="483"/>
    </location>
</feature>
<feature type="region of interest" description="Disordered" evidence="1">
    <location>
        <begin position="556"/>
        <end position="599"/>
    </location>
</feature>
<evidence type="ECO:0008006" key="4">
    <source>
        <dbReference type="Google" id="ProtNLM"/>
    </source>
</evidence>
<feature type="region of interest" description="Disordered" evidence="1">
    <location>
        <begin position="1302"/>
        <end position="1333"/>
    </location>
</feature>
<feature type="compositionally biased region" description="Polar residues" evidence="1">
    <location>
        <begin position="740"/>
        <end position="753"/>
    </location>
</feature>
<feature type="region of interest" description="Disordered" evidence="1">
    <location>
        <begin position="139"/>
        <end position="376"/>
    </location>
</feature>
<sequence length="1333" mass="144145">MSRYNYPRANNATNANNTNYYDPVGSQPSQPTGYTYGSATSSASTYPSAATANYSSAPNSAAYQGYGSSYKSNQQTQQQQQQYSSNAPSNSGTGRAAAPLSSSTGQDYTQQSTNAVTSSSYAYDSTTWGGSGYGAYGGATQIPNRTQSNNSPLHATQATSSTFGSLNLPDQSRNQSTTSYTAQNYQAPRQTSATSYTQPQTQTHIQAQATQQPQRYNSPLQAVQTQASQNRQAPRVTAHQPSPRMAAVQQSNRQQSGSVEPVPSAMTVNPSQVYDDRAERQRKAQIEAEKRRKREAEHAAQKAEEDRIAAEKAKARAVEDKQKEETEAVAKKAEYEHKAQQHKKAREEKRQSKSAAATLQKMASGGRLTMEEEGPPANLEEAEMRAMFKKMREFNAKNPAMLAKLWEEERSTHVESPKQPTKPTPAATAAAAAARLTAKQAQSAVSAASANKNGPLKSFQKPTQKTAAPIHAHASTSLWPPQKKGSLAEAATKWLANLPENAGKTIVKDDVLKILEANPSYVQLCEALEGLGLRFERSALARELLKAVPDSMKAQVHQQPVAASPTLPKSSGIASHVNGSADTPKKRGRPRKNAVLPASNTVDYEAPRFTSLADTAREIYHTPDMSMGGPVQAPADVMQPHATPAVHPPVMNGMNSMNGARALSASQPPVEIKPEVKPEEPRRPPADKEEAARKRTFGDLVDLTAVESDDEAPPKKMLFQMGSGHPDGLTQPNGHPHGQTLPSNAPSNTSMTKPVSANEFYKRSQFEPFPGAYPALGRLQVARPWDPKPSPNSATMPSPNEAQPQPHFQPGKPKGPTLEMKQMERVKGKMLVEPIMRDRVARKSRYDPRTIARDVLLATGRHPDMRALNAHLNTMAKLLGDHGGSFEIDGQRGNRSDLSTIRWDIIDVAEPAQPKVKQVKTRPAAMLVDDIADADDEDDELALTQTVRQAVDNGDGTMAFVSLQQPDGKVKKKRRRKPLDTIASAETVSFAAGVDQPRRVTLGGAAGTPTQRGAAQGTTPASAPNSSGPVGYSQFRTLDAEGNLVKKKGRPFGWRKSVHSREAQGLEPQYPKGSGGPGGAGGPSRKAAAGEKALVEAKYQVWKCGWRGCKAELHNLDTLKKHVVKVHGKANGRREFECLWKGCEGGGQVGKGKGKQTAQGEEEDDDDDDDVEVASFPDLARWLEHVNKSHLQPIAWKLGDGPRGGTSDYNNTDSEAYLSDAQGRSVTPRILAPGDLGHIHEAVEFSRVLPPTLRRGHMTMGERKAAGELEDLEKHKKAVGVVMEGTGARFAGRKRRLGFLDDEEFEDEVSSEGVHWEGGEGEDGEGEDEADAT</sequence>
<feature type="compositionally biased region" description="Acidic residues" evidence="1">
    <location>
        <begin position="1160"/>
        <end position="1171"/>
    </location>
</feature>
<feature type="compositionally biased region" description="Polar residues" evidence="1">
    <location>
        <begin position="1008"/>
        <end position="1028"/>
    </location>
</feature>
<feature type="compositionally biased region" description="Polar residues" evidence="1">
    <location>
        <begin position="141"/>
        <end position="196"/>
    </location>
</feature>
<comment type="caution">
    <text evidence="2">The sequence shown here is derived from an EMBL/GenBank/DDBJ whole genome shotgun (WGS) entry which is preliminary data.</text>
</comment>
<evidence type="ECO:0000256" key="1">
    <source>
        <dbReference type="SAM" id="MobiDB-lite"/>
    </source>
</evidence>
<feature type="region of interest" description="Disordered" evidence="1">
    <location>
        <begin position="1147"/>
        <end position="1171"/>
    </location>
</feature>
<feature type="compositionally biased region" description="Basic and acidic residues" evidence="1">
    <location>
        <begin position="274"/>
        <end position="351"/>
    </location>
</feature>
<feature type="compositionally biased region" description="Basic and acidic residues" evidence="1">
    <location>
        <begin position="672"/>
        <end position="692"/>
    </location>
</feature>
<feature type="compositionally biased region" description="Polar residues" evidence="1">
    <location>
        <begin position="215"/>
        <end position="232"/>
    </location>
</feature>
<dbReference type="Proteomes" id="UP001168146">
    <property type="component" value="Unassembled WGS sequence"/>
</dbReference>
<evidence type="ECO:0000313" key="3">
    <source>
        <dbReference type="Proteomes" id="UP001168146"/>
    </source>
</evidence>
<feature type="region of interest" description="Disordered" evidence="1">
    <location>
        <begin position="659"/>
        <end position="692"/>
    </location>
</feature>
<feature type="compositionally biased region" description="Acidic residues" evidence="1">
    <location>
        <begin position="1319"/>
        <end position="1333"/>
    </location>
</feature>
<reference evidence="2" key="1">
    <citation type="submission" date="2021-12" db="EMBL/GenBank/DDBJ databases">
        <title>Black yeast isolated from Biological Soil Crust.</title>
        <authorList>
            <person name="Kurbessoian T."/>
        </authorList>
    </citation>
    <scope>NUCLEOTIDE SEQUENCE</scope>
    <source>
        <strain evidence="2">CCFEE 5208</strain>
    </source>
</reference>
<protein>
    <recommendedName>
        <fullName evidence="4">C2H2-type domain-containing protein</fullName>
    </recommendedName>
</protein>
<feature type="compositionally biased region" description="Polar residues" evidence="1">
    <location>
        <begin position="100"/>
        <end position="121"/>
    </location>
</feature>
<organism evidence="2 3">
    <name type="scientific">Friedmanniomyces endolithicus</name>
    <dbReference type="NCBI Taxonomy" id="329885"/>
    <lineage>
        <taxon>Eukaryota</taxon>
        <taxon>Fungi</taxon>
        <taxon>Dikarya</taxon>
        <taxon>Ascomycota</taxon>
        <taxon>Pezizomycotina</taxon>
        <taxon>Dothideomycetes</taxon>
        <taxon>Dothideomycetidae</taxon>
        <taxon>Mycosphaerellales</taxon>
        <taxon>Teratosphaeriaceae</taxon>
        <taxon>Friedmanniomyces</taxon>
    </lineage>
</organism>
<gene>
    <name evidence="2" type="ORF">LTR82_010593</name>
</gene>
<dbReference type="CDD" id="cd22265">
    <property type="entry name" value="UDM1_RNF168"/>
    <property type="match status" value="1"/>
</dbReference>
<feature type="compositionally biased region" description="Polar residues" evidence="1">
    <location>
        <begin position="567"/>
        <end position="581"/>
    </location>
</feature>
<feature type="region of interest" description="Disordered" evidence="1">
    <location>
        <begin position="1000"/>
        <end position="1029"/>
    </location>
</feature>
<feature type="compositionally biased region" description="Low complexity" evidence="1">
    <location>
        <begin position="32"/>
        <end position="91"/>
    </location>
</feature>
<proteinExistence type="predicted"/>
<feature type="region of interest" description="Disordered" evidence="1">
    <location>
        <begin position="707"/>
        <end position="753"/>
    </location>
</feature>
<feature type="region of interest" description="Disordered" evidence="1">
    <location>
        <begin position="1"/>
        <end position="121"/>
    </location>
</feature>
<accession>A0AAN6FJQ5</accession>
<feature type="compositionally biased region" description="Polar residues" evidence="1">
    <location>
        <begin position="791"/>
        <end position="803"/>
    </location>
</feature>
<feature type="compositionally biased region" description="Low complexity" evidence="1">
    <location>
        <begin position="417"/>
        <end position="453"/>
    </location>
</feature>
<dbReference type="EMBL" id="JASUXU010000036">
    <property type="protein sequence ID" value="KAK0318531.1"/>
    <property type="molecule type" value="Genomic_DNA"/>
</dbReference>
<feature type="compositionally biased region" description="Gly residues" evidence="1">
    <location>
        <begin position="1073"/>
        <end position="1082"/>
    </location>
</feature>